<sequence>MKMSTDLEKKFQAQITLELAAFSTYRQLAVEADEQDLPGISAWLQAQAEEELVHANKFIAHVSDRGNHAQIGTIEAPEVTPGLSVLAIFEAALAHEEKVSESIRELYRSADKEGDLDSVPLLQWFIDEQIEEESTVSEIIGRVKRVGGDGSGILRLDSELGSRTPAVADGVRLPRHRC</sequence>
<evidence type="ECO:0000256" key="6">
    <source>
        <dbReference type="RuleBase" id="RU361145"/>
    </source>
</evidence>
<feature type="binding site" evidence="5">
    <location>
        <position position="96"/>
    </location>
    <ligand>
        <name>Fe cation</name>
        <dbReference type="ChEBI" id="CHEBI:24875"/>
        <label>1</label>
    </ligand>
</feature>
<dbReference type="EMBL" id="QFKX01000002">
    <property type="protein sequence ID" value="PWH07032.1"/>
    <property type="molecule type" value="Genomic_DNA"/>
</dbReference>
<evidence type="ECO:0000256" key="4">
    <source>
        <dbReference type="ARBA" id="ARBA00023004"/>
    </source>
</evidence>
<dbReference type="Proteomes" id="UP000245590">
    <property type="component" value="Unassembled WGS sequence"/>
</dbReference>
<dbReference type="AlphaFoldDB" id="A0A2U2RMD7"/>
<dbReference type="SUPFAM" id="SSF47240">
    <property type="entry name" value="Ferritin-like"/>
    <property type="match status" value="1"/>
</dbReference>
<dbReference type="InterPro" id="IPR008331">
    <property type="entry name" value="Ferritin_DPS_dom"/>
</dbReference>
<dbReference type="Gene3D" id="1.20.1260.10">
    <property type="match status" value="1"/>
</dbReference>
<feature type="binding site" evidence="5">
    <location>
        <position position="54"/>
    </location>
    <ligand>
        <name>Fe cation</name>
        <dbReference type="ChEBI" id="CHEBI:24875"/>
        <label>1</label>
    </ligand>
</feature>
<dbReference type="GO" id="GO:0004322">
    <property type="term" value="F:ferroxidase activity"/>
    <property type="evidence" value="ECO:0007669"/>
    <property type="project" value="TreeGrafter"/>
</dbReference>
<dbReference type="InterPro" id="IPR012347">
    <property type="entry name" value="Ferritin-like"/>
</dbReference>
<accession>A0A2U2RMD7</accession>
<protein>
    <recommendedName>
        <fullName evidence="6">Ferritin</fullName>
    </recommendedName>
</protein>
<evidence type="ECO:0000256" key="1">
    <source>
        <dbReference type="ARBA" id="ARBA00022434"/>
    </source>
</evidence>
<evidence type="ECO:0000256" key="5">
    <source>
        <dbReference type="PIRSR" id="PIRSR601519-1"/>
    </source>
</evidence>
<evidence type="ECO:0000313" key="8">
    <source>
        <dbReference type="EMBL" id="PWH07032.1"/>
    </source>
</evidence>
<dbReference type="Pfam" id="PF00210">
    <property type="entry name" value="Ferritin"/>
    <property type="match status" value="1"/>
</dbReference>
<keyword evidence="1 6" id="KW-0409">Iron storage</keyword>
<feature type="binding site" evidence="5">
    <location>
        <position position="18"/>
    </location>
    <ligand>
        <name>Fe cation</name>
        <dbReference type="ChEBI" id="CHEBI:24875"/>
        <label>1</label>
    </ligand>
</feature>
<evidence type="ECO:0000313" key="9">
    <source>
        <dbReference type="Proteomes" id="UP000245590"/>
    </source>
</evidence>
<proteinExistence type="predicted"/>
<dbReference type="InterPro" id="IPR001519">
    <property type="entry name" value="Ferritin"/>
</dbReference>
<comment type="caution">
    <text evidence="8">The sequence shown here is derived from an EMBL/GenBank/DDBJ whole genome shotgun (WGS) entry which is preliminary data.</text>
</comment>
<dbReference type="GO" id="GO:0005829">
    <property type="term" value="C:cytosol"/>
    <property type="evidence" value="ECO:0007669"/>
    <property type="project" value="TreeGrafter"/>
</dbReference>
<feature type="binding site" evidence="5">
    <location>
        <position position="51"/>
    </location>
    <ligand>
        <name>Fe cation</name>
        <dbReference type="ChEBI" id="CHEBI:24875"/>
        <label>1</label>
    </ligand>
</feature>
<dbReference type="InterPro" id="IPR009078">
    <property type="entry name" value="Ferritin-like_SF"/>
</dbReference>
<dbReference type="GO" id="GO:0008199">
    <property type="term" value="F:ferric iron binding"/>
    <property type="evidence" value="ECO:0007669"/>
    <property type="project" value="InterPro"/>
</dbReference>
<dbReference type="InterPro" id="IPR009040">
    <property type="entry name" value="Ferritin-like_diiron"/>
</dbReference>
<dbReference type="OrthoDB" id="9801481at2"/>
<dbReference type="InterPro" id="IPR041719">
    <property type="entry name" value="Ferritin_prok"/>
</dbReference>
<evidence type="ECO:0000259" key="7">
    <source>
        <dbReference type="PROSITE" id="PS50905"/>
    </source>
</evidence>
<keyword evidence="2 5" id="KW-0479">Metal-binding</keyword>
<dbReference type="RefSeq" id="WP_109275628.1">
    <property type="nucleotide sequence ID" value="NZ_QFKX01000002.1"/>
</dbReference>
<dbReference type="GO" id="GO:0006826">
    <property type="term" value="P:iron ion transport"/>
    <property type="evidence" value="ECO:0007669"/>
    <property type="project" value="InterPro"/>
</dbReference>
<reference evidence="8 9" key="1">
    <citation type="submission" date="2018-05" db="EMBL/GenBank/DDBJ databases">
        <title>Brachybacterium sp. M1HQ-2T, whole genome shotgun sequence.</title>
        <authorList>
            <person name="Tuo L."/>
        </authorList>
    </citation>
    <scope>NUCLEOTIDE SEQUENCE [LARGE SCALE GENOMIC DNA]</scope>
    <source>
        <strain evidence="8 9">M1HQ-2</strain>
    </source>
</reference>
<gene>
    <name evidence="8" type="ORF">DEO23_06870</name>
</gene>
<dbReference type="PANTHER" id="PTHR11431:SF127">
    <property type="entry name" value="BACTERIAL NON-HEME FERRITIN"/>
    <property type="match status" value="1"/>
</dbReference>
<evidence type="ECO:0000256" key="2">
    <source>
        <dbReference type="ARBA" id="ARBA00022723"/>
    </source>
</evidence>
<dbReference type="GO" id="GO:0006879">
    <property type="term" value="P:intracellular iron ion homeostasis"/>
    <property type="evidence" value="ECO:0007669"/>
    <property type="project" value="UniProtKB-KW"/>
</dbReference>
<feature type="domain" description="Ferritin-like diiron" evidence="7">
    <location>
        <begin position="1"/>
        <end position="147"/>
    </location>
</feature>
<keyword evidence="9" id="KW-1185">Reference proteome</keyword>
<name>A0A2U2RMD7_9MICO</name>
<evidence type="ECO:0000256" key="3">
    <source>
        <dbReference type="ARBA" id="ARBA00023002"/>
    </source>
</evidence>
<dbReference type="PANTHER" id="PTHR11431">
    <property type="entry name" value="FERRITIN"/>
    <property type="match status" value="1"/>
</dbReference>
<dbReference type="CDD" id="cd01055">
    <property type="entry name" value="Nonheme_Ferritin"/>
    <property type="match status" value="1"/>
</dbReference>
<keyword evidence="3" id="KW-0560">Oxidoreductase</keyword>
<dbReference type="PROSITE" id="PS50905">
    <property type="entry name" value="FERRITIN_LIKE"/>
    <property type="match status" value="1"/>
</dbReference>
<feature type="binding site" evidence="5">
    <location>
        <position position="129"/>
    </location>
    <ligand>
        <name>Fe cation</name>
        <dbReference type="ChEBI" id="CHEBI:24875"/>
        <label>1</label>
    </ligand>
</feature>
<dbReference type="GO" id="GO:0008198">
    <property type="term" value="F:ferrous iron binding"/>
    <property type="evidence" value="ECO:0007669"/>
    <property type="project" value="TreeGrafter"/>
</dbReference>
<organism evidence="8 9">
    <name type="scientific">Brachybacterium endophyticum</name>
    <dbReference type="NCBI Taxonomy" id="2182385"/>
    <lineage>
        <taxon>Bacteria</taxon>
        <taxon>Bacillati</taxon>
        <taxon>Actinomycetota</taxon>
        <taxon>Actinomycetes</taxon>
        <taxon>Micrococcales</taxon>
        <taxon>Dermabacteraceae</taxon>
        <taxon>Brachybacterium</taxon>
    </lineage>
</organism>
<keyword evidence="4 5" id="KW-0408">Iron</keyword>